<accession>A0A4P8XIY0</accession>
<dbReference type="Proteomes" id="UP000300879">
    <property type="component" value="Chromosome"/>
</dbReference>
<organism evidence="1 2">
    <name type="scientific">Paenibacillus algicola</name>
    <dbReference type="NCBI Taxonomy" id="2565926"/>
    <lineage>
        <taxon>Bacteria</taxon>
        <taxon>Bacillati</taxon>
        <taxon>Bacillota</taxon>
        <taxon>Bacilli</taxon>
        <taxon>Bacillales</taxon>
        <taxon>Paenibacillaceae</taxon>
        <taxon>Paenibacillus</taxon>
    </lineage>
</organism>
<sequence>MPSLAALDEGHGSCLELGSAVKNPPAYGDRHGMKEDAVNWGGPPLHVFFLKP</sequence>
<name>A0A4P8XIY0_9BACL</name>
<evidence type="ECO:0000313" key="2">
    <source>
        <dbReference type="Proteomes" id="UP000300879"/>
    </source>
</evidence>
<protein>
    <submittedName>
        <fullName evidence="1">Uncharacterized protein</fullName>
    </submittedName>
</protein>
<proteinExistence type="predicted"/>
<dbReference type="EMBL" id="CP040396">
    <property type="protein sequence ID" value="QCT02577.1"/>
    <property type="molecule type" value="Genomic_DNA"/>
</dbReference>
<reference evidence="1 2" key="1">
    <citation type="submission" date="2019-05" db="EMBL/GenBank/DDBJ databases">
        <authorList>
            <person name="Chen C."/>
        </authorList>
    </citation>
    <scope>NUCLEOTIDE SEQUENCE [LARGE SCALE GENOMIC DNA]</scope>
    <source>
        <strain evidence="1 2">HB172198</strain>
    </source>
</reference>
<keyword evidence="2" id="KW-1185">Reference proteome</keyword>
<dbReference type="AlphaFoldDB" id="A0A4P8XIY0"/>
<gene>
    <name evidence="1" type="ORF">E6C60_1862</name>
</gene>
<evidence type="ECO:0000313" key="1">
    <source>
        <dbReference type="EMBL" id="QCT02577.1"/>
    </source>
</evidence>
<dbReference type="KEGG" id="palo:E6C60_1862"/>